<name>I9X7H6_RHILT</name>
<proteinExistence type="predicted"/>
<dbReference type="Gene3D" id="3.90.226.10">
    <property type="entry name" value="2-enoyl-CoA Hydratase, Chain A, domain 1"/>
    <property type="match status" value="1"/>
</dbReference>
<dbReference type="AlphaFoldDB" id="I9X7H6"/>
<reference evidence="1 2" key="1">
    <citation type="submission" date="2012-02" db="EMBL/GenBank/DDBJ databases">
        <title>Improved High-Quality Draft Sequence of Rhizobium leguminosarum bv. trifolii WSM597.</title>
        <authorList>
            <consortium name="US DOE Joint Genome Institute"/>
            <person name="Lucas S."/>
            <person name="Han J."/>
            <person name="Lapidus A."/>
            <person name="Cheng J.-F."/>
            <person name="Goodwin L."/>
            <person name="Pitluck S."/>
            <person name="Peters L."/>
            <person name="Ovchinnikova G."/>
            <person name="Held B."/>
            <person name="Detter J.C."/>
            <person name="Han C."/>
            <person name="Tapia R."/>
            <person name="Land M."/>
            <person name="Hauser L."/>
            <person name="Kyrpides N."/>
            <person name="Ivanova N."/>
            <person name="Pagani I."/>
            <person name="Brau L."/>
            <person name="Yates R."/>
            <person name="O'Hara G."/>
            <person name="Rui T."/>
            <person name="Howieson J."/>
            <person name="Reeve W."/>
            <person name="Woyke T."/>
        </authorList>
    </citation>
    <scope>NUCLEOTIDE SEQUENCE [LARGE SCALE GENOMIC DNA]</scope>
    <source>
        <strain evidence="1 2">WSM597</strain>
    </source>
</reference>
<protein>
    <submittedName>
        <fullName evidence="1">Putative periplasmic protein</fullName>
    </submittedName>
</protein>
<gene>
    <name evidence="1" type="ORF">Rleg9DRAFT_3670</name>
</gene>
<sequence length="323" mass="35365">MGGFYYINAFGHIEPGDDVKFQNLLTRASPPSVTCVYINSLGGHVESAINIGRTIREWRLSTEVGTYLLQQEDASAPIIRRNLLPGKCMSAATLLYLGGRLRHFHEGAQFGVHQFSYKNPSPEHVGQSQILSAKIAGYVADMGISPAFLEISSSTPSNDLKLIDKDTLNRLGVITGGITDVRWTVEARCGILYVRGERDSIFGHHKVMLIYAKESGFLFHAVIEAQGRQTELTEFPLVELVLNNEETVWDISQRALRFVNGADVNIVVKLDDTEASTIASSNGFGVRVRSSGEAPMFLGISPMNTDGGKEQLETFYSVLGGGH</sequence>
<dbReference type="Proteomes" id="UP000005092">
    <property type="component" value="Unassembled WGS sequence"/>
</dbReference>
<organism evidence="1 2">
    <name type="scientific">Rhizobium leguminosarum bv. trifolii WSM597</name>
    <dbReference type="NCBI Taxonomy" id="754764"/>
    <lineage>
        <taxon>Bacteria</taxon>
        <taxon>Pseudomonadati</taxon>
        <taxon>Pseudomonadota</taxon>
        <taxon>Alphaproteobacteria</taxon>
        <taxon>Hyphomicrobiales</taxon>
        <taxon>Rhizobiaceae</taxon>
        <taxon>Rhizobium/Agrobacterium group</taxon>
        <taxon>Rhizobium</taxon>
    </lineage>
</organism>
<evidence type="ECO:0000313" key="2">
    <source>
        <dbReference type="Proteomes" id="UP000005092"/>
    </source>
</evidence>
<dbReference type="SUPFAM" id="SSF52096">
    <property type="entry name" value="ClpP/crotonase"/>
    <property type="match status" value="1"/>
</dbReference>
<dbReference type="InterPro" id="IPR029045">
    <property type="entry name" value="ClpP/crotonase-like_dom_sf"/>
</dbReference>
<accession>I9X7H6</accession>
<dbReference type="HOGENOM" id="CLU_860176_0_0_5"/>
<dbReference type="EMBL" id="JH719381">
    <property type="protein sequence ID" value="EJB04811.1"/>
    <property type="molecule type" value="Genomic_DNA"/>
</dbReference>
<evidence type="ECO:0000313" key="1">
    <source>
        <dbReference type="EMBL" id="EJB04811.1"/>
    </source>
</evidence>